<dbReference type="AlphaFoldDB" id="A0A7V8J5F8"/>
<gene>
    <name evidence="2" type="ORF">GN299_06125</name>
</gene>
<evidence type="ECO:0000313" key="2">
    <source>
        <dbReference type="EMBL" id="KAF0255664.1"/>
    </source>
</evidence>
<feature type="transmembrane region" description="Helical" evidence="1">
    <location>
        <begin position="9"/>
        <end position="26"/>
    </location>
</feature>
<dbReference type="Proteomes" id="UP000442695">
    <property type="component" value="Unassembled WGS sequence"/>
</dbReference>
<reference evidence="2 3" key="1">
    <citation type="submission" date="2019-12" db="EMBL/GenBank/DDBJ databases">
        <authorList>
            <person name="Woiski C."/>
        </authorList>
    </citation>
    <scope>NUCLEOTIDE SEQUENCE [LARGE SCALE GENOMIC DNA]</scope>
    <source>
        <strain evidence="2 3">BOE100</strain>
    </source>
</reference>
<protein>
    <submittedName>
        <fullName evidence="2">Uncharacterized protein</fullName>
    </submittedName>
</protein>
<keyword evidence="1" id="KW-0472">Membrane</keyword>
<proteinExistence type="predicted"/>
<evidence type="ECO:0000256" key="1">
    <source>
        <dbReference type="SAM" id="Phobius"/>
    </source>
</evidence>
<keyword evidence="1" id="KW-1133">Transmembrane helix</keyword>
<organism evidence="2 3">
    <name type="scientific">Pseudomonas putida</name>
    <name type="common">Arthrobacter siderocapsulatus</name>
    <dbReference type="NCBI Taxonomy" id="303"/>
    <lineage>
        <taxon>Bacteria</taxon>
        <taxon>Pseudomonadati</taxon>
        <taxon>Pseudomonadota</taxon>
        <taxon>Gammaproteobacteria</taxon>
        <taxon>Pseudomonadales</taxon>
        <taxon>Pseudomonadaceae</taxon>
        <taxon>Pseudomonas</taxon>
    </lineage>
</organism>
<keyword evidence="1" id="KW-0812">Transmembrane</keyword>
<dbReference type="RefSeq" id="WP_156858558.1">
    <property type="nucleotide sequence ID" value="NZ_WOWR01000005.1"/>
</dbReference>
<name>A0A7V8J5F8_PSEPU</name>
<comment type="caution">
    <text evidence="2">The sequence shown here is derived from an EMBL/GenBank/DDBJ whole genome shotgun (WGS) entry which is preliminary data.</text>
</comment>
<accession>A0A7V8J5F8</accession>
<evidence type="ECO:0000313" key="3">
    <source>
        <dbReference type="Proteomes" id="UP000442695"/>
    </source>
</evidence>
<dbReference type="EMBL" id="WOWR01000005">
    <property type="protein sequence ID" value="KAF0255664.1"/>
    <property type="molecule type" value="Genomic_DNA"/>
</dbReference>
<sequence>MQIRRFNKLIECLGLLAIFIAPAYFSLSLTEYLLVVFGGSTIQILAKHLYRKHRFRKSKLATTR</sequence>